<dbReference type="RefSeq" id="WP_238275903.1">
    <property type="nucleotide sequence ID" value="NZ_BPQR01000038.1"/>
</dbReference>
<feature type="compositionally biased region" description="Basic and acidic residues" evidence="1">
    <location>
        <begin position="12"/>
        <end position="55"/>
    </location>
</feature>
<reference evidence="2" key="1">
    <citation type="journal article" date="2021" name="Front. Microbiol.">
        <title>Comprehensive Comparative Genomics and Phenotyping of Methylobacterium Species.</title>
        <authorList>
            <person name="Alessa O."/>
            <person name="Ogura Y."/>
            <person name="Fujitani Y."/>
            <person name="Takami H."/>
            <person name="Hayashi T."/>
            <person name="Sahin N."/>
            <person name="Tani A."/>
        </authorList>
    </citation>
    <scope>NUCLEOTIDE SEQUENCE</scope>
    <source>
        <strain evidence="2">LMG 23639</strain>
    </source>
</reference>
<evidence type="ECO:0000313" key="3">
    <source>
        <dbReference type="Proteomes" id="UP001055102"/>
    </source>
</evidence>
<evidence type="ECO:0008006" key="4">
    <source>
        <dbReference type="Google" id="ProtNLM"/>
    </source>
</evidence>
<keyword evidence="3" id="KW-1185">Reference proteome</keyword>
<feature type="region of interest" description="Disordered" evidence="1">
    <location>
        <begin position="1"/>
        <end position="72"/>
    </location>
</feature>
<dbReference type="EMBL" id="BPQR01000038">
    <property type="protein sequence ID" value="GJE06986.1"/>
    <property type="molecule type" value="Genomic_DNA"/>
</dbReference>
<reference evidence="2" key="2">
    <citation type="submission" date="2021-08" db="EMBL/GenBank/DDBJ databases">
        <authorList>
            <person name="Tani A."/>
            <person name="Ola A."/>
            <person name="Ogura Y."/>
            <person name="Katsura K."/>
            <person name="Hayashi T."/>
        </authorList>
    </citation>
    <scope>NUCLEOTIDE SEQUENCE</scope>
    <source>
        <strain evidence="2">LMG 23639</strain>
    </source>
</reference>
<comment type="caution">
    <text evidence="2">The sequence shown here is derived from an EMBL/GenBank/DDBJ whole genome shotgun (WGS) entry which is preliminary data.</text>
</comment>
<gene>
    <name evidence="2" type="ORF">AOPFMNJM_2309</name>
</gene>
<name>A0ABQ4SUW9_9HYPH</name>
<evidence type="ECO:0000313" key="2">
    <source>
        <dbReference type="EMBL" id="GJE06986.1"/>
    </source>
</evidence>
<evidence type="ECO:0000256" key="1">
    <source>
        <dbReference type="SAM" id="MobiDB-lite"/>
    </source>
</evidence>
<dbReference type="InterPro" id="IPR025227">
    <property type="entry name" value="DUF4169"/>
</dbReference>
<organism evidence="2 3">
    <name type="scientific">Methylobacterium jeotgali</name>
    <dbReference type="NCBI Taxonomy" id="381630"/>
    <lineage>
        <taxon>Bacteria</taxon>
        <taxon>Pseudomonadati</taxon>
        <taxon>Pseudomonadota</taxon>
        <taxon>Alphaproteobacteria</taxon>
        <taxon>Hyphomicrobiales</taxon>
        <taxon>Methylobacteriaceae</taxon>
        <taxon>Methylobacterium</taxon>
    </lineage>
</organism>
<accession>A0ABQ4SUW9</accession>
<dbReference type="Pfam" id="PF13770">
    <property type="entry name" value="DUF4169"/>
    <property type="match status" value="1"/>
</dbReference>
<protein>
    <recommendedName>
        <fullName evidence="4">DUF4169 domain-containing protein</fullName>
    </recommendedName>
</protein>
<proteinExistence type="predicted"/>
<sequence length="72" mass="8558">MAEIVNLRQRRKALEREARERQAAENRRLFGRPKAERRVEEARRTTEAERHEGHRLGSGPDNEMPDEKPPER</sequence>
<dbReference type="Proteomes" id="UP001055102">
    <property type="component" value="Unassembled WGS sequence"/>
</dbReference>